<gene>
    <name evidence="1" type="ORF">GCM10009720_14850</name>
</gene>
<proteinExistence type="predicted"/>
<comment type="caution">
    <text evidence="1">The sequence shown here is derived from an EMBL/GenBank/DDBJ whole genome shotgun (WGS) entry which is preliminary data.</text>
</comment>
<dbReference type="Proteomes" id="UP001501461">
    <property type="component" value="Unassembled WGS sequence"/>
</dbReference>
<keyword evidence="2" id="KW-1185">Reference proteome</keyword>
<accession>A0ABP5FW61</accession>
<sequence>MFVDEVLDTFPHDLTFTGTDEGDYHIHAAATHCQADLLLTDDDPRDITTTENVHYDIICPDDFFVLVTKSAPPKMLYPIIKEQIAYWSKNPKHQQLDEALRRADCTEFAEIVRSALQRMALMSEI</sequence>
<organism evidence="1 2">
    <name type="scientific">Yaniella flava</name>
    <dbReference type="NCBI Taxonomy" id="287930"/>
    <lineage>
        <taxon>Bacteria</taxon>
        <taxon>Bacillati</taxon>
        <taxon>Actinomycetota</taxon>
        <taxon>Actinomycetes</taxon>
        <taxon>Micrococcales</taxon>
        <taxon>Micrococcaceae</taxon>
        <taxon>Yaniella</taxon>
    </lineage>
</organism>
<protein>
    <submittedName>
        <fullName evidence="1">Uncharacterized protein</fullName>
    </submittedName>
</protein>
<name>A0ABP5FW61_9MICC</name>
<reference evidence="2" key="1">
    <citation type="journal article" date="2019" name="Int. J. Syst. Evol. Microbiol.">
        <title>The Global Catalogue of Microorganisms (GCM) 10K type strain sequencing project: providing services to taxonomists for standard genome sequencing and annotation.</title>
        <authorList>
            <consortium name="The Broad Institute Genomics Platform"/>
            <consortium name="The Broad Institute Genome Sequencing Center for Infectious Disease"/>
            <person name="Wu L."/>
            <person name="Ma J."/>
        </authorList>
    </citation>
    <scope>NUCLEOTIDE SEQUENCE [LARGE SCALE GENOMIC DNA]</scope>
    <source>
        <strain evidence="2">JCM 13595</strain>
    </source>
</reference>
<evidence type="ECO:0000313" key="1">
    <source>
        <dbReference type="EMBL" id="GAA2035375.1"/>
    </source>
</evidence>
<evidence type="ECO:0000313" key="2">
    <source>
        <dbReference type="Proteomes" id="UP001501461"/>
    </source>
</evidence>
<dbReference type="EMBL" id="BAAAMN010000026">
    <property type="protein sequence ID" value="GAA2035375.1"/>
    <property type="molecule type" value="Genomic_DNA"/>
</dbReference>